<evidence type="ECO:0000313" key="1">
    <source>
        <dbReference type="EMBL" id="SHI60728.1"/>
    </source>
</evidence>
<keyword evidence="2" id="KW-1185">Reference proteome</keyword>
<name>A0A1M6CJ57_9FLAO</name>
<dbReference type="EMBL" id="FQYU01000001">
    <property type="protein sequence ID" value="SHI60728.1"/>
    <property type="molecule type" value="Genomic_DNA"/>
</dbReference>
<dbReference type="RefSeq" id="WP_072988746.1">
    <property type="nucleotide sequence ID" value="NZ_FQYU01000001.1"/>
</dbReference>
<dbReference type="OrthoDB" id="1440784at2"/>
<organism evidence="1 2">
    <name type="scientific">Pseudozobellia thermophila</name>
    <dbReference type="NCBI Taxonomy" id="192903"/>
    <lineage>
        <taxon>Bacteria</taxon>
        <taxon>Pseudomonadati</taxon>
        <taxon>Bacteroidota</taxon>
        <taxon>Flavobacteriia</taxon>
        <taxon>Flavobacteriales</taxon>
        <taxon>Flavobacteriaceae</taxon>
        <taxon>Pseudozobellia</taxon>
    </lineage>
</organism>
<proteinExistence type="predicted"/>
<reference evidence="2" key="1">
    <citation type="submission" date="2016-11" db="EMBL/GenBank/DDBJ databases">
        <authorList>
            <person name="Varghese N."/>
            <person name="Submissions S."/>
        </authorList>
    </citation>
    <scope>NUCLEOTIDE SEQUENCE [LARGE SCALE GENOMIC DNA]</scope>
    <source>
        <strain evidence="2">DSM 19858</strain>
    </source>
</reference>
<dbReference type="Proteomes" id="UP000184543">
    <property type="component" value="Unassembled WGS sequence"/>
</dbReference>
<gene>
    <name evidence="1" type="ORF">SAMN04488513_101774</name>
</gene>
<accession>A0A1M6CJ57</accession>
<dbReference type="STRING" id="192903.SAMN04488513_101774"/>
<sequence>MENSSLSGRILMEIDHVIAREVPKQKVPQNLKNLHVALLKKHYNAAHVSIDYHRRRVEMAIVMDDDDYDPKKVNLGVPTLHTNLWFRNLRDFLTSCIDSDPKSIMFYASLLKTFRKNEKSLVS</sequence>
<evidence type="ECO:0000313" key="2">
    <source>
        <dbReference type="Proteomes" id="UP000184543"/>
    </source>
</evidence>
<protein>
    <submittedName>
        <fullName evidence="1">Uncharacterized protein</fullName>
    </submittedName>
</protein>
<dbReference type="AlphaFoldDB" id="A0A1M6CJ57"/>